<keyword evidence="5" id="KW-1185">Reference proteome</keyword>
<keyword evidence="2" id="KW-1133">Transmembrane helix</keyword>
<evidence type="ECO:0000313" key="4">
    <source>
        <dbReference type="EMBL" id="MFD0871888.1"/>
    </source>
</evidence>
<feature type="transmembrane region" description="Helical" evidence="2">
    <location>
        <begin position="12"/>
        <end position="34"/>
    </location>
</feature>
<evidence type="ECO:0000313" key="5">
    <source>
        <dbReference type="Proteomes" id="UP001597120"/>
    </source>
</evidence>
<comment type="caution">
    <text evidence="4">The sequence shown here is derived from an EMBL/GenBank/DDBJ whole genome shotgun (WGS) entry which is preliminary data.</text>
</comment>
<feature type="domain" description="Sporulation membrane protein YtrI C-terminal" evidence="3">
    <location>
        <begin position="79"/>
        <end position="156"/>
    </location>
</feature>
<keyword evidence="2" id="KW-0472">Membrane</keyword>
<feature type="coiled-coil region" evidence="1">
    <location>
        <begin position="38"/>
        <end position="65"/>
    </location>
</feature>
<sequence>MRVPNFDRYRHWLARFGLFLAGVIIGAALFMGIYQQNFSLLASRNADLEQEIRELRNEIETYSKNRKQAAYIGGIFVHLEEGHTLDDLSKVELEKRVHEDLKVLSGKPVADFKKDPKLYMKLIEKPYPGIYDKDYRVEVTTLMLVQSELRVWFRAKPLARN</sequence>
<dbReference type="EMBL" id="JBHTIU010000092">
    <property type="protein sequence ID" value="MFD0871888.1"/>
    <property type="molecule type" value="Genomic_DNA"/>
</dbReference>
<keyword evidence="1" id="KW-0175">Coiled coil</keyword>
<evidence type="ECO:0000256" key="1">
    <source>
        <dbReference type="SAM" id="Coils"/>
    </source>
</evidence>
<dbReference type="Proteomes" id="UP001597120">
    <property type="component" value="Unassembled WGS sequence"/>
</dbReference>
<evidence type="ECO:0000256" key="2">
    <source>
        <dbReference type="SAM" id="Phobius"/>
    </source>
</evidence>
<accession>A0ABW3DFA7</accession>
<protein>
    <recommendedName>
        <fullName evidence="3">Sporulation membrane protein YtrI C-terminal domain-containing protein</fullName>
    </recommendedName>
</protein>
<keyword evidence="2" id="KW-0812">Transmembrane</keyword>
<gene>
    <name evidence="4" type="ORF">ACFQ03_22425</name>
</gene>
<dbReference type="Pfam" id="PF26347">
    <property type="entry name" value="YtrI_sporulation"/>
    <property type="match status" value="1"/>
</dbReference>
<name>A0ABW3DFA7_9BACL</name>
<dbReference type="InterPro" id="IPR058620">
    <property type="entry name" value="YtrI_C"/>
</dbReference>
<reference evidence="5" key="1">
    <citation type="journal article" date="2019" name="Int. J. Syst. Evol. Microbiol.">
        <title>The Global Catalogue of Microorganisms (GCM) 10K type strain sequencing project: providing services to taxonomists for standard genome sequencing and annotation.</title>
        <authorList>
            <consortium name="The Broad Institute Genomics Platform"/>
            <consortium name="The Broad Institute Genome Sequencing Center for Infectious Disease"/>
            <person name="Wu L."/>
            <person name="Ma J."/>
        </authorList>
    </citation>
    <scope>NUCLEOTIDE SEQUENCE [LARGE SCALE GENOMIC DNA]</scope>
    <source>
        <strain evidence="5">CCUG 57263</strain>
    </source>
</reference>
<organism evidence="4 5">
    <name type="scientific">Paenibacillus residui</name>
    <dbReference type="NCBI Taxonomy" id="629724"/>
    <lineage>
        <taxon>Bacteria</taxon>
        <taxon>Bacillati</taxon>
        <taxon>Bacillota</taxon>
        <taxon>Bacilli</taxon>
        <taxon>Bacillales</taxon>
        <taxon>Paenibacillaceae</taxon>
        <taxon>Paenibacillus</taxon>
    </lineage>
</organism>
<dbReference type="RefSeq" id="WP_144932182.1">
    <property type="nucleotide sequence ID" value="NZ_JBHTIU010000092.1"/>
</dbReference>
<evidence type="ECO:0000259" key="3">
    <source>
        <dbReference type="Pfam" id="PF26347"/>
    </source>
</evidence>
<proteinExistence type="predicted"/>